<proteinExistence type="predicted"/>
<dbReference type="AlphaFoldDB" id="D4TZR1"/>
<dbReference type="Proteomes" id="UP000003150">
    <property type="component" value="Unassembled WGS sequence"/>
</dbReference>
<name>D4TZR1_9ACTO</name>
<protein>
    <submittedName>
        <fullName evidence="1">Uncharacterized protein</fullName>
    </submittedName>
</protein>
<reference evidence="1 2" key="1">
    <citation type="submission" date="2009-10" db="EMBL/GenBank/DDBJ databases">
        <authorList>
            <person name="Weinstock G."/>
            <person name="Sodergren E."/>
            <person name="Clifton S."/>
            <person name="Fulton L."/>
            <person name="Fulton B."/>
            <person name="Courtney L."/>
            <person name="Fronick C."/>
            <person name="Harrison M."/>
            <person name="Strong C."/>
            <person name="Farmer C."/>
            <person name="Delahaunty K."/>
            <person name="Markovic C."/>
            <person name="Hall O."/>
            <person name="Minx P."/>
            <person name="Tomlinson C."/>
            <person name="Mitreva M."/>
            <person name="Nelson J."/>
            <person name="Hou S."/>
            <person name="Wollam A."/>
            <person name="Pepin K.H."/>
            <person name="Johnson M."/>
            <person name="Bhonagiri V."/>
            <person name="Nash W.E."/>
            <person name="Warren W."/>
            <person name="Chinwalla A."/>
            <person name="Mardis E.R."/>
            <person name="Wilson R.K."/>
        </authorList>
    </citation>
    <scope>NUCLEOTIDE SEQUENCE [LARGE SCALE GENOMIC DNA]</scope>
    <source>
        <strain evidence="1 2">F0309</strain>
    </source>
</reference>
<evidence type="ECO:0000313" key="1">
    <source>
        <dbReference type="EMBL" id="EFF79566.1"/>
    </source>
</evidence>
<sequence>MFITYPDRRFLSAYAYTPVNTPRAPRMLLGARNIGARTHG</sequence>
<evidence type="ECO:0000313" key="2">
    <source>
        <dbReference type="Proteomes" id="UP000003150"/>
    </source>
</evidence>
<accession>D4TZR1</accession>
<comment type="caution">
    <text evidence="1">The sequence shown here is derived from an EMBL/GenBank/DDBJ whole genome shotgun (WGS) entry which is preliminary data.</text>
</comment>
<gene>
    <name evidence="1" type="ORF">HMPREF0970_01447</name>
</gene>
<dbReference type="EMBL" id="ACYT02000045">
    <property type="protein sequence ID" value="EFF79566.1"/>
    <property type="molecule type" value="Genomic_DNA"/>
</dbReference>
<dbReference type="HOGENOM" id="CLU_3283611_0_0_11"/>
<organism evidence="1 2">
    <name type="scientific">Schaalia odontolytica F0309</name>
    <dbReference type="NCBI Taxonomy" id="649742"/>
    <lineage>
        <taxon>Bacteria</taxon>
        <taxon>Bacillati</taxon>
        <taxon>Actinomycetota</taxon>
        <taxon>Actinomycetes</taxon>
        <taxon>Actinomycetales</taxon>
        <taxon>Actinomycetaceae</taxon>
        <taxon>Schaalia</taxon>
    </lineage>
</organism>